<reference evidence="3" key="1">
    <citation type="submission" date="2022-09" db="EMBL/GenBank/DDBJ databases">
        <title>Genomic of Burkholderia gladioli.</title>
        <authorList>
            <person name="Wu H."/>
        </authorList>
    </citation>
    <scope>NUCLEOTIDE SEQUENCE</scope>
    <source>
        <strain evidence="3">ZN-S4</strain>
    </source>
</reference>
<dbReference type="SUPFAM" id="SSF51120">
    <property type="entry name" value="beta-Roll"/>
    <property type="match status" value="6"/>
</dbReference>
<organism evidence="3 4">
    <name type="scientific">Burkholderia gladioli</name>
    <name type="common">Pseudomonas marginata</name>
    <name type="synonym">Phytomonas marginata</name>
    <dbReference type="NCBI Taxonomy" id="28095"/>
    <lineage>
        <taxon>Bacteria</taxon>
        <taxon>Pseudomonadati</taxon>
        <taxon>Pseudomonadota</taxon>
        <taxon>Betaproteobacteria</taxon>
        <taxon>Burkholderiales</taxon>
        <taxon>Burkholderiaceae</taxon>
        <taxon>Burkholderia</taxon>
    </lineage>
</organism>
<dbReference type="PRINTS" id="PR00313">
    <property type="entry name" value="CABNDNGRPT"/>
</dbReference>
<dbReference type="InterPro" id="IPR001343">
    <property type="entry name" value="Hemolysn_Ca-bd"/>
</dbReference>
<feature type="domain" description="Haemolysin-type calcium binding-related" evidence="2">
    <location>
        <begin position="722"/>
        <end position="758"/>
    </location>
</feature>
<feature type="domain" description="Haemolysin-type calcium binding-related" evidence="2">
    <location>
        <begin position="1230"/>
        <end position="1266"/>
    </location>
</feature>
<dbReference type="PANTHER" id="PTHR39431:SF1">
    <property type="entry name" value="FRPA_C-RELATED PROTEIN"/>
    <property type="match status" value="1"/>
</dbReference>
<dbReference type="PANTHER" id="PTHR39431">
    <property type="entry name" value="FRPA/C-RELATED PROTEIN"/>
    <property type="match status" value="1"/>
</dbReference>
<name>A0AB38TVZ1_BURGA</name>
<sequence>MDKDSKFEIGDDHFWSAVESAATSYISNISERTGAAFRDLSGSMRNVALGLGERAILAKSYWENVNALNSSIVEELSVIDRSKYSSEVLERVDKYRSSMSASETWWANSSKAESSAFVYEQIGRHIGNTMVGLTLLATLSKPGVSTVEVGGTAFSLAMGMLATAMLAAATISPGALAFAGIVGGILGELAWKGLAEALGITEKNSPSFWDFLSSFFDFNKEKQVSDYAKAIAIIFGKSMTDPLVMDLSGGGIQLISEGESKAYFDLHGTGFAVHTGWIGPQTGFLARANESGVVTSISDLFGSDEIDGFSALAALDANGDGVVNLSDPGFYDLCVWVDVNGNGVSDPGELHSLQELGIVAINLETENSKRKVGGNLVAEAATFVKSDGSTGEIVEAYFDNNPVNSKFKGNFSLNPEVLDLPNLRGYGTLTDLSVAMSVDPALLGMVKKFLKGVIDDVPDFHTRVSAIVFQWAGVSGVDPDSRGRFVDARKLEVVEKFSGQGFGGGHAGAGKENPWNYFQANAINEAFDALLSAVGVRLLLQGPLKTCFEGMSFDYYSDSFIGSFDPDEAGRRLMNSMSGEVGEYGDEIAYLTRILSVGLGGGFDEFIPVFQYIFRELDLKYTVEEAASGHVIIEGGVLGGATTNGSISLSRDGGAYYVDGGPGVDEIYGSGGADTFIFNQDYGRLRIYENQSTDLSSGTLLKLGKGLDPSTITVTTNNGDVIIRQGTDRITLPNMANYPDHYGVSQVQFADGTIWTAEELVAKARFINGTSENDSLDGSFHGDVFDGKGGNDEIYGGGGADTFIFNQGYGRLRIYENQPTDLSSGTLLKLGKGLDPSTVTVTTNNGDVIIRQGTDRITLSNMANYPDHYGVSQVRFADGTIWTAEELVAKARFINGTSENDSLDGSFHGDVFDGKGGNDEIYGGGGADTFIFNQGYGRLRIYENQSTDLSSGTVLKLGKGLDPSTVTVTTNNGDVIIRQGTDRITLSNMANYPDHYGVSQVRFADGTIWTAEELVAKARFINGTSENDSLDGSFHGDVFDGKGGNDEIYGGGGADTFIFNQGYGRLRIYENQSTDLSSGTVLKLGKGLDPSTVTVTTNNGDVIIRQGTDRITLSNMANYPDHYGVSQVRFADGTIWTAEELVAKARFINGTSENDSLDGSFHGDVFDGKGGNDEIYGGGGADTFIFNQGYGRLRIYENQSTDLSSGTVLKLGKGLNPSTITVTTNSGDVIIRQGTDRITLSNMANYPDHYGVSQVRFADGTIWTAEELVAKARFINGTSENDSLDGSFHGDVFDGKGGNDEIYGGGGADTFIFNQGYGRLRIYENQSTDLSSGTVLKLGKGLDPSTVTVTTNNGDVVIRQGTDRITLSNMADYPDHYGVSQVQFADGTIWAAEQLINLARGIEARPALISLYAVSDDAFPDTMLPNARFAPIEGDNTASSHELSVENAKSDTQLNQLVDAMASYTGSNRGCVDMALSGRSIDDRSPMLATYAEK</sequence>
<dbReference type="Pfam" id="PF00353">
    <property type="entry name" value="HemolysinCabind"/>
    <property type="match status" value="6"/>
</dbReference>
<feature type="domain" description="Haemolysin-type calcium binding-related" evidence="2">
    <location>
        <begin position="849"/>
        <end position="885"/>
    </location>
</feature>
<keyword evidence="1" id="KW-0106">Calcium</keyword>
<dbReference type="EMBL" id="CP104214">
    <property type="protein sequence ID" value="UWX71845.1"/>
    <property type="molecule type" value="Genomic_DNA"/>
</dbReference>
<dbReference type="Pfam" id="PF06594">
    <property type="entry name" value="HCBP_related"/>
    <property type="match status" value="6"/>
</dbReference>
<feature type="domain" description="Haemolysin-type calcium binding-related" evidence="2">
    <location>
        <begin position="1103"/>
        <end position="1139"/>
    </location>
</feature>
<feature type="domain" description="Haemolysin-type calcium binding-related" evidence="2">
    <location>
        <begin position="1358"/>
        <end position="1393"/>
    </location>
</feature>
<evidence type="ECO:0000313" key="4">
    <source>
        <dbReference type="Proteomes" id="UP001059745"/>
    </source>
</evidence>
<feature type="domain" description="Haemolysin-type calcium binding-related" evidence="2">
    <location>
        <begin position="976"/>
        <end position="1012"/>
    </location>
</feature>
<evidence type="ECO:0000259" key="2">
    <source>
        <dbReference type="Pfam" id="PF06594"/>
    </source>
</evidence>
<dbReference type="Proteomes" id="UP001059745">
    <property type="component" value="Chromosome 1"/>
</dbReference>
<gene>
    <name evidence="3" type="ORF">NYZ96_08940</name>
</gene>
<evidence type="ECO:0000313" key="3">
    <source>
        <dbReference type="EMBL" id="UWX71845.1"/>
    </source>
</evidence>
<evidence type="ECO:0000256" key="1">
    <source>
        <dbReference type="ARBA" id="ARBA00022837"/>
    </source>
</evidence>
<protein>
    <submittedName>
        <fullName evidence="3">Calcium-binding protein</fullName>
    </submittedName>
</protein>
<dbReference type="InterPro" id="IPR011049">
    <property type="entry name" value="Serralysin-like_metalloprot_C"/>
</dbReference>
<dbReference type="InterPro" id="IPR010566">
    <property type="entry name" value="Haemolys_ca-bd"/>
</dbReference>
<proteinExistence type="predicted"/>
<dbReference type="RefSeq" id="WP_126242341.1">
    <property type="nucleotide sequence ID" value="NZ_CADEQC010000002.1"/>
</dbReference>
<accession>A0AB38TVZ1</accession>
<dbReference type="Gene3D" id="2.150.10.10">
    <property type="entry name" value="Serralysin-like metalloprotease, C-terminal"/>
    <property type="match status" value="4"/>
</dbReference>
<dbReference type="GO" id="GO:0005509">
    <property type="term" value="F:calcium ion binding"/>
    <property type="evidence" value="ECO:0007669"/>
    <property type="project" value="InterPro"/>
</dbReference>